<organism evidence="2 3">
    <name type="scientific">Brooklawnia cerclae</name>
    <dbReference type="NCBI Taxonomy" id="349934"/>
    <lineage>
        <taxon>Bacteria</taxon>
        <taxon>Bacillati</taxon>
        <taxon>Actinomycetota</taxon>
        <taxon>Actinomycetes</taxon>
        <taxon>Propionibacteriales</taxon>
        <taxon>Propionibacteriaceae</taxon>
        <taxon>Brooklawnia</taxon>
    </lineage>
</organism>
<feature type="transmembrane region" description="Helical" evidence="1">
    <location>
        <begin position="105"/>
        <end position="124"/>
    </location>
</feature>
<evidence type="ECO:0000313" key="3">
    <source>
        <dbReference type="Proteomes" id="UP000749311"/>
    </source>
</evidence>
<dbReference type="EMBL" id="JAAMOZ010000001">
    <property type="protein sequence ID" value="NIH56611.1"/>
    <property type="molecule type" value="Genomic_DNA"/>
</dbReference>
<protein>
    <submittedName>
        <fullName evidence="2">Uncharacterized protein</fullName>
    </submittedName>
</protein>
<accession>A0ABX0SF58</accession>
<evidence type="ECO:0000313" key="2">
    <source>
        <dbReference type="EMBL" id="NIH56611.1"/>
    </source>
</evidence>
<evidence type="ECO:0000256" key="1">
    <source>
        <dbReference type="SAM" id="Phobius"/>
    </source>
</evidence>
<feature type="transmembrane region" description="Helical" evidence="1">
    <location>
        <begin position="29"/>
        <end position="49"/>
    </location>
</feature>
<proteinExistence type="predicted"/>
<gene>
    <name evidence="2" type="ORF">FB473_001256</name>
</gene>
<feature type="transmembrane region" description="Helical" evidence="1">
    <location>
        <begin position="6"/>
        <end position="22"/>
    </location>
</feature>
<keyword evidence="1" id="KW-0472">Membrane</keyword>
<feature type="transmembrane region" description="Helical" evidence="1">
    <location>
        <begin position="78"/>
        <end position="98"/>
    </location>
</feature>
<reference evidence="2 3" key="1">
    <citation type="submission" date="2020-02" db="EMBL/GenBank/DDBJ databases">
        <title>Sequencing the genomes of 1000 actinobacteria strains.</title>
        <authorList>
            <person name="Klenk H.-P."/>
        </authorList>
    </citation>
    <scope>NUCLEOTIDE SEQUENCE [LARGE SCALE GENOMIC DNA]</scope>
    <source>
        <strain evidence="2 3">DSM 19609</strain>
    </source>
</reference>
<keyword evidence="1" id="KW-1133">Transmembrane helix</keyword>
<sequence>MATITTLGILLLIVIVAWHVAKRDVIKRWGLSMVIIGVLGLAVCFGAVFRDDYIDSVVATTDPSVSPGLFAADSPVSYVGYAGGAVTILALIAGAFLRKPEQRRVLFFVMAAAMFVKVVVVEGARLGV</sequence>
<name>A0ABX0SF58_9ACTN</name>
<dbReference type="RefSeq" id="WP_167165682.1">
    <property type="nucleotide sequence ID" value="NZ_BAAAOO010000015.1"/>
</dbReference>
<dbReference type="Proteomes" id="UP000749311">
    <property type="component" value="Unassembled WGS sequence"/>
</dbReference>
<keyword evidence="3" id="KW-1185">Reference proteome</keyword>
<keyword evidence="1" id="KW-0812">Transmembrane</keyword>
<comment type="caution">
    <text evidence="2">The sequence shown here is derived from an EMBL/GenBank/DDBJ whole genome shotgun (WGS) entry which is preliminary data.</text>
</comment>